<organism evidence="2 3">
    <name type="scientific">candidate division WWE3 bacterium</name>
    <dbReference type="NCBI Taxonomy" id="2053526"/>
    <lineage>
        <taxon>Bacteria</taxon>
        <taxon>Katanobacteria</taxon>
    </lineage>
</organism>
<comment type="caution">
    <text evidence="2">The sequence shown here is derived from an EMBL/GenBank/DDBJ whole genome shotgun (WGS) entry which is preliminary data.</text>
</comment>
<feature type="transmembrane region" description="Helical" evidence="1">
    <location>
        <begin position="12"/>
        <end position="32"/>
    </location>
</feature>
<dbReference type="Proteomes" id="UP000751518">
    <property type="component" value="Unassembled WGS sequence"/>
</dbReference>
<sequence>MPRYTKTQNAALLIGMALGILAGWGVAISLQLQPEGLVVAIVLGGIVGGVVGTIGQLVLILSR</sequence>
<proteinExistence type="predicted"/>
<keyword evidence="1" id="KW-0472">Membrane</keyword>
<evidence type="ECO:0000256" key="1">
    <source>
        <dbReference type="SAM" id="Phobius"/>
    </source>
</evidence>
<protein>
    <submittedName>
        <fullName evidence="2">Uncharacterized protein</fullName>
    </submittedName>
</protein>
<dbReference type="EMBL" id="JAGQKZ010000011">
    <property type="protein sequence ID" value="MCA9391947.1"/>
    <property type="molecule type" value="Genomic_DNA"/>
</dbReference>
<reference evidence="2" key="1">
    <citation type="submission" date="2020-04" db="EMBL/GenBank/DDBJ databases">
        <authorList>
            <person name="Zhang T."/>
        </authorList>
    </citation>
    <scope>NUCLEOTIDE SEQUENCE</scope>
    <source>
        <strain evidence="2">HKST-UBA03</strain>
    </source>
</reference>
<name>A0A955RRY8_UNCKA</name>
<reference evidence="2" key="2">
    <citation type="journal article" date="2021" name="Microbiome">
        <title>Successional dynamics and alternative stable states in a saline activated sludge microbial community over 9 years.</title>
        <authorList>
            <person name="Wang Y."/>
            <person name="Ye J."/>
            <person name="Ju F."/>
            <person name="Liu L."/>
            <person name="Boyd J.A."/>
            <person name="Deng Y."/>
            <person name="Parks D.H."/>
            <person name="Jiang X."/>
            <person name="Yin X."/>
            <person name="Woodcroft B.J."/>
            <person name="Tyson G.W."/>
            <person name="Hugenholtz P."/>
            <person name="Polz M.F."/>
            <person name="Zhang T."/>
        </authorList>
    </citation>
    <scope>NUCLEOTIDE SEQUENCE</scope>
    <source>
        <strain evidence="2">HKST-UBA03</strain>
    </source>
</reference>
<gene>
    <name evidence="2" type="ORF">KC614_01955</name>
</gene>
<accession>A0A955RRY8</accession>
<keyword evidence="1" id="KW-0812">Transmembrane</keyword>
<dbReference type="AlphaFoldDB" id="A0A955RRY8"/>
<keyword evidence="1" id="KW-1133">Transmembrane helix</keyword>
<evidence type="ECO:0000313" key="3">
    <source>
        <dbReference type="Proteomes" id="UP000751518"/>
    </source>
</evidence>
<evidence type="ECO:0000313" key="2">
    <source>
        <dbReference type="EMBL" id="MCA9391947.1"/>
    </source>
</evidence>
<feature type="transmembrane region" description="Helical" evidence="1">
    <location>
        <begin position="38"/>
        <end position="61"/>
    </location>
</feature>